<dbReference type="STRING" id="79923.G7YDY2"/>
<dbReference type="GO" id="GO:0004356">
    <property type="term" value="F:glutamine synthetase activity"/>
    <property type="evidence" value="ECO:0007669"/>
    <property type="project" value="InterPro"/>
</dbReference>
<accession>A0A8T1M6Q8</accession>
<dbReference type="Gene3D" id="3.30.590.10">
    <property type="entry name" value="Glutamine synthetase/guanido kinase, catalytic domain"/>
    <property type="match status" value="1"/>
</dbReference>
<dbReference type="EMBL" id="NIRI02000056">
    <property type="protein sequence ID" value="KAG5444649.1"/>
    <property type="molecule type" value="Genomic_DNA"/>
</dbReference>
<dbReference type="PANTHER" id="PTHR43407">
    <property type="entry name" value="GLUTAMINE SYNTHETASE"/>
    <property type="match status" value="1"/>
</dbReference>
<dbReference type="Proteomes" id="UP000286415">
    <property type="component" value="Unassembled WGS sequence"/>
</dbReference>
<comment type="caution">
    <text evidence="1">The sequence shown here is derived from an EMBL/GenBank/DDBJ whole genome shotgun (WGS) entry which is preliminary data.</text>
</comment>
<reference evidence="1 2" key="2">
    <citation type="journal article" date="2021" name="Genomics">
        <title>High-quality reference genome for Clonorchis sinensis.</title>
        <authorList>
            <person name="Young N.D."/>
            <person name="Stroehlein A.J."/>
            <person name="Kinkar L."/>
            <person name="Wang T."/>
            <person name="Sohn W.M."/>
            <person name="Chang B.C.H."/>
            <person name="Kaur P."/>
            <person name="Weisz D."/>
            <person name="Dudchenko O."/>
            <person name="Aiden E.L."/>
            <person name="Korhonen P.K."/>
            <person name="Gasser R.B."/>
        </authorList>
    </citation>
    <scope>NUCLEOTIDE SEQUENCE [LARGE SCALE GENOMIC DNA]</scope>
    <source>
        <strain evidence="1">Cs-k2</strain>
    </source>
</reference>
<gene>
    <name evidence="1" type="ORF">CSKR_100756</name>
</gene>
<dbReference type="GO" id="GO:0005737">
    <property type="term" value="C:cytoplasm"/>
    <property type="evidence" value="ECO:0007669"/>
    <property type="project" value="TreeGrafter"/>
</dbReference>
<dbReference type="InterPro" id="IPR008146">
    <property type="entry name" value="Gln_synth_cat_dom"/>
</dbReference>
<proteinExistence type="predicted"/>
<dbReference type="InterPro" id="IPR036651">
    <property type="entry name" value="Gln_synt_N_sf"/>
</dbReference>
<dbReference type="SUPFAM" id="SSF55931">
    <property type="entry name" value="Glutamine synthetase/guanido kinase"/>
    <property type="match status" value="1"/>
</dbReference>
<dbReference type="InterPro" id="IPR014746">
    <property type="entry name" value="Gln_synth/guanido_kin_cat_dom"/>
</dbReference>
<dbReference type="PANTHER" id="PTHR43407:SF1">
    <property type="entry name" value="LENGSIN"/>
    <property type="match status" value="1"/>
</dbReference>
<dbReference type="GO" id="GO:0016020">
    <property type="term" value="C:membrane"/>
    <property type="evidence" value="ECO:0007669"/>
    <property type="project" value="TreeGrafter"/>
</dbReference>
<sequence>MDDATLTTREDITDAWKKLSDYDFIRLLTPDINGIHLGKLIPIRHHQRMLDNRYEMHAGTIAFGPRFEYSEIPEVTKRNHESAHLIPIMDTIFQCPWIVTPHGERVCGIICEQTWKNHEVLQAHPRTVARRMIKVLEDRYKLRIYAGYEPEFRIFRKEGFEESTRHKPGSRAGTTRPPTPWTSGSDMLRYGHLSAYEFFIMDMDQYLQAAGIDVVEYLNENGSGELETPLVPKFGIAAADTYFIFKHAVREIAKKHDMRVSFMTKPLVGELSTGCHFNHSLWDIESGKNVFFDSSAPDNLSTIARNWLGGLFEHMPALTALCSPTVNCYRRLHTGWAPGHMDWELDNRFATVRLKNVGEDGTFLENRISSSASCPYHVMAATLAAGMDGIERRLEPPSRGAYNPAKDVPTMKELPKTLKEAIDALKKDTILVDCLGNQFVDWFIRAKEFGDLKTLEKIDIKEESEEFLAQERYEYLEFI</sequence>
<dbReference type="SUPFAM" id="SSF54368">
    <property type="entry name" value="Glutamine synthetase, N-terminal domain"/>
    <property type="match status" value="1"/>
</dbReference>
<dbReference type="OrthoDB" id="77835at2759"/>
<dbReference type="Gene3D" id="3.10.20.70">
    <property type="entry name" value="Glutamine synthetase, N-terminal domain"/>
    <property type="match status" value="1"/>
</dbReference>
<evidence type="ECO:0000313" key="1">
    <source>
        <dbReference type="EMBL" id="KAG5444649.1"/>
    </source>
</evidence>
<name>A0A8T1M6Q8_CLOSI</name>
<protein>
    <submittedName>
        <fullName evidence="1">Glutamine synthetase</fullName>
    </submittedName>
</protein>
<evidence type="ECO:0000313" key="2">
    <source>
        <dbReference type="Proteomes" id="UP000286415"/>
    </source>
</evidence>
<reference evidence="1 2" key="1">
    <citation type="journal article" date="2018" name="Biotechnol. Adv.">
        <title>Improved genomic resources and new bioinformatic workflow for the carcinogenic parasite Clonorchis sinensis: Biotechnological implications.</title>
        <authorList>
            <person name="Wang D."/>
            <person name="Korhonen P.K."/>
            <person name="Gasser R.B."/>
            <person name="Young N.D."/>
        </authorList>
    </citation>
    <scope>NUCLEOTIDE SEQUENCE [LARGE SCALE GENOMIC DNA]</scope>
    <source>
        <strain evidence="1">Cs-k2</strain>
    </source>
</reference>
<keyword evidence="2" id="KW-1185">Reference proteome</keyword>
<organism evidence="1 2">
    <name type="scientific">Clonorchis sinensis</name>
    <name type="common">Chinese liver fluke</name>
    <dbReference type="NCBI Taxonomy" id="79923"/>
    <lineage>
        <taxon>Eukaryota</taxon>
        <taxon>Metazoa</taxon>
        <taxon>Spiralia</taxon>
        <taxon>Lophotrochozoa</taxon>
        <taxon>Platyhelminthes</taxon>
        <taxon>Trematoda</taxon>
        <taxon>Digenea</taxon>
        <taxon>Opisthorchiida</taxon>
        <taxon>Opisthorchiata</taxon>
        <taxon>Opisthorchiidae</taxon>
        <taxon>Clonorchis</taxon>
    </lineage>
</organism>
<dbReference type="SMART" id="SM01230">
    <property type="entry name" value="Gln-synt_C"/>
    <property type="match status" value="1"/>
</dbReference>
<dbReference type="GO" id="GO:0006542">
    <property type="term" value="P:glutamine biosynthetic process"/>
    <property type="evidence" value="ECO:0007669"/>
    <property type="project" value="InterPro"/>
</dbReference>
<dbReference type="PROSITE" id="PS51987">
    <property type="entry name" value="GS_CATALYTIC"/>
    <property type="match status" value="1"/>
</dbReference>
<dbReference type="Pfam" id="PF00120">
    <property type="entry name" value="Gln-synt_C"/>
    <property type="match status" value="1"/>
</dbReference>